<organism evidence="7 8">
    <name type="scientific">Bailinhaonella thermotolerans</name>
    <dbReference type="NCBI Taxonomy" id="1070861"/>
    <lineage>
        <taxon>Bacteria</taxon>
        <taxon>Bacillati</taxon>
        <taxon>Actinomycetota</taxon>
        <taxon>Actinomycetes</taxon>
        <taxon>Streptosporangiales</taxon>
        <taxon>Streptosporangiaceae</taxon>
        <taxon>Bailinhaonella</taxon>
    </lineage>
</organism>
<dbReference type="EMBL" id="QZEY01000032">
    <property type="protein sequence ID" value="RJL20197.1"/>
    <property type="molecule type" value="Genomic_DNA"/>
</dbReference>
<dbReference type="InterPro" id="IPR006776">
    <property type="entry name" value="SsgB"/>
</dbReference>
<gene>
    <name evidence="7" type="ORF">D5H75_39820</name>
</gene>
<protein>
    <submittedName>
        <fullName evidence="7">SsgA family sporulation/cell division regulator</fullName>
    </submittedName>
</protein>
<proteinExistence type="inferred from homology"/>
<dbReference type="Pfam" id="PF04686">
    <property type="entry name" value="SsgA"/>
    <property type="match status" value="1"/>
</dbReference>
<comment type="similarity">
    <text evidence="2">Belongs to the SsgA family.</text>
</comment>
<comment type="caution">
    <text evidence="7">The sequence shown here is derived from an EMBL/GenBank/DDBJ whole genome shotgun (WGS) entry which is preliminary data.</text>
</comment>
<keyword evidence="3 7" id="KW-0132">Cell division</keyword>
<dbReference type="Gene3D" id="2.30.31.20">
    <property type="entry name" value="Sporulation-specific cell division protein SsgB"/>
    <property type="match status" value="1"/>
</dbReference>
<evidence type="ECO:0000256" key="6">
    <source>
        <dbReference type="ARBA" id="ARBA00023306"/>
    </source>
</evidence>
<name>A0A3A4A0G2_9ACTN</name>
<evidence type="ECO:0000256" key="5">
    <source>
        <dbReference type="ARBA" id="ARBA00023210"/>
    </source>
</evidence>
<dbReference type="GO" id="GO:0030435">
    <property type="term" value="P:sporulation resulting in formation of a cellular spore"/>
    <property type="evidence" value="ECO:0007669"/>
    <property type="project" value="UniProtKB-KW"/>
</dbReference>
<dbReference type="InterPro" id="IPR038658">
    <property type="entry name" value="SsgB_sf"/>
</dbReference>
<evidence type="ECO:0000256" key="4">
    <source>
        <dbReference type="ARBA" id="ARBA00022969"/>
    </source>
</evidence>
<evidence type="ECO:0000313" key="8">
    <source>
        <dbReference type="Proteomes" id="UP000265768"/>
    </source>
</evidence>
<accession>A0A3A4A0G2</accession>
<keyword evidence="4" id="KW-0749">Sporulation</keyword>
<sequence length="144" mass="15883">MPLLTAMPAWPVDDSGEDATLVMAWDVAQPAEVRLVLVNARGLARDWSVARHVLADVLDPDVAGPAGLDLVRAAISLIDDREWLRLELRRQDEREPVTVLVTADRVRLWLHETYDLLSQDAEQQAVGRAAERAMHALLSGGECA</sequence>
<evidence type="ECO:0000313" key="7">
    <source>
        <dbReference type="EMBL" id="RJL20197.1"/>
    </source>
</evidence>
<dbReference type="Proteomes" id="UP000265768">
    <property type="component" value="Unassembled WGS sequence"/>
</dbReference>
<evidence type="ECO:0000256" key="3">
    <source>
        <dbReference type="ARBA" id="ARBA00022618"/>
    </source>
</evidence>
<keyword evidence="6" id="KW-0131">Cell cycle</keyword>
<dbReference type="GO" id="GO:0030428">
    <property type="term" value="C:cell septum"/>
    <property type="evidence" value="ECO:0007669"/>
    <property type="project" value="UniProtKB-SubCell"/>
</dbReference>
<dbReference type="AlphaFoldDB" id="A0A3A4A0G2"/>
<comment type="subcellular location">
    <subcellularLocation>
        <location evidence="1">Cell septum</location>
    </subcellularLocation>
</comment>
<keyword evidence="5" id="KW-0717">Septation</keyword>
<evidence type="ECO:0000256" key="2">
    <source>
        <dbReference type="ARBA" id="ARBA00009323"/>
    </source>
</evidence>
<dbReference type="GO" id="GO:0000917">
    <property type="term" value="P:division septum assembly"/>
    <property type="evidence" value="ECO:0007669"/>
    <property type="project" value="UniProtKB-KW"/>
</dbReference>
<keyword evidence="8" id="KW-1185">Reference proteome</keyword>
<evidence type="ECO:0000256" key="1">
    <source>
        <dbReference type="ARBA" id="ARBA00004431"/>
    </source>
</evidence>
<reference evidence="7 8" key="1">
    <citation type="submission" date="2018-09" db="EMBL/GenBank/DDBJ databases">
        <title>YIM 75507 draft genome.</title>
        <authorList>
            <person name="Tang S."/>
            <person name="Feng Y."/>
        </authorList>
    </citation>
    <scope>NUCLEOTIDE SEQUENCE [LARGE SCALE GENOMIC DNA]</scope>
    <source>
        <strain evidence="7 8">YIM 75507</strain>
    </source>
</reference>